<evidence type="ECO:0000256" key="4">
    <source>
        <dbReference type="RuleBase" id="RU367079"/>
    </source>
</evidence>
<feature type="region of interest" description="Disordered" evidence="5">
    <location>
        <begin position="581"/>
        <end position="604"/>
    </location>
</feature>
<dbReference type="Pfam" id="PF20652">
    <property type="entry name" value="Sec8_C"/>
    <property type="match status" value="1"/>
</dbReference>
<dbReference type="PANTHER" id="PTHR14146:SF0">
    <property type="entry name" value="EXOCYST COMPLEX COMPONENT 4"/>
    <property type="match status" value="1"/>
</dbReference>
<dbReference type="GO" id="GO:0000145">
    <property type="term" value="C:exocyst"/>
    <property type="evidence" value="ECO:0007669"/>
    <property type="project" value="UniProtKB-UniRule"/>
</dbReference>
<feature type="compositionally biased region" description="Gly residues" evidence="5">
    <location>
        <begin position="84"/>
        <end position="94"/>
    </location>
</feature>
<dbReference type="GO" id="GO:0015031">
    <property type="term" value="P:protein transport"/>
    <property type="evidence" value="ECO:0007669"/>
    <property type="project" value="UniProtKB-KW"/>
</dbReference>
<feature type="compositionally biased region" description="Low complexity" evidence="5">
    <location>
        <begin position="51"/>
        <end position="62"/>
    </location>
</feature>
<feature type="region of interest" description="Disordered" evidence="5">
    <location>
        <begin position="1152"/>
        <end position="1175"/>
    </location>
</feature>
<feature type="region of interest" description="Disordered" evidence="5">
    <location>
        <begin position="840"/>
        <end position="859"/>
    </location>
</feature>
<dbReference type="AlphaFoldDB" id="A0A2B7YBG4"/>
<dbReference type="STRING" id="1447875.A0A2B7YBG4"/>
<sequence length="1203" mass="132226">MSRPPASRDYGPYRTEHPNNSTLSTASASTGYVSARERRAGGYGGFYDTGSAAASSSSLQSAEQPFRPSSSRSRGYEVETGPMWGSGSGVAGDGGRTRDREKERQRADAPVSVKGAQPIEDILRMIQQEWEFMSTDECIPVQVGLQLMDSSTLGQADREPDFIRAHKQIQKSLRAIVNEHHQGFNSSIGTYHTIQSSIQSSQNRIRMLKGAMADAKAGLLTTKPELKGLATASQNYDDILQLFGQIENIQSLPEKLEARISEKRFIAAVEILQDALRLVHRTEFDDIGGLGDLRTYFNNQEISLTDILVEELHDHLYLKSPYCQDRWKQTNGDEAKDGPKPMGLNGGTNWDKPVYHFLSTLDVTVPVTEDASRNPEADTFHYIRVIIEALNKMGNLEVAVDRIDQRLPVELFGVVDKMSAEVAARHPKHRRNAHSGDSKVPNIPTELGGEHGYVLSEFMWNLYAKFEAIAEGHRVVHDVVAGIVEREDIRKAGSLTSGFKELWKLYQSEIRSLLHDYLATDGEISYRSPVNISDDKYTATSNKRDRTKKMFKLSEVDQKSSEMKAEQDDLEEILRSSVPGLVSKSRQKTSATDSSRSRQESSGTGHKLLIEPSVFNVSLLLPPSLSFIQRLKDIVPLNSDIVMSTLTSFLDDFLINVFQPQLDEAVTDLCALTFIALDAFTEDPQWTRVSPRPIFKGTIAFMELVKTFSKMLDSIPHDQAFTQLVINQIVTYYDKCCGWYKALVTRMSPQHNGGVQLKAAAAYVESGDIRETATELWNCSDDKRQELITKEIDLLVKRTSETPLEPYDIVSDPKTVFSLSLLYNSMQWLVNSLSRLRHITSHQTDSSQPQPQSSGRTPHTRRWTLISSMNSNHDSTSAPIHLPMTQESVLGFDNTLQSLQNLALTALLTLHIDIRCGAIHMVTRSLAPNPSTSTTTTTTTPPTNHSTSSLPTSPAATTQTPVEWKHILPTPPTSASPAIIDLNNDLISFDANISTYLGPSECRFITSGLAQLIDRAFVAATRFIGAMNHNGALRLQLDVLVLQQNLKNIIVHPAAATNNINNGTKEGQGQARAQGQGEEELIALPRSAKFLDWFLDGADAAVEHAKAEKEEFAKQGSERALLAGNGEPFTYEELKVLVELCFSAALKGGEGGAAGGSGGGGSGGNGSGSGGGLGAGRSREEFLAAKRGSGEALLRLSEIMWDS</sequence>
<keyword evidence="9" id="KW-1185">Reference proteome</keyword>
<dbReference type="Proteomes" id="UP000223968">
    <property type="component" value="Unassembled WGS sequence"/>
</dbReference>
<proteinExistence type="inferred from homology"/>
<evidence type="ECO:0000256" key="1">
    <source>
        <dbReference type="ARBA" id="ARBA00022448"/>
    </source>
</evidence>
<dbReference type="InterPro" id="IPR039682">
    <property type="entry name" value="Sec8/EXOC4"/>
</dbReference>
<evidence type="ECO:0000256" key="5">
    <source>
        <dbReference type="SAM" id="MobiDB-lite"/>
    </source>
</evidence>
<evidence type="ECO:0000259" key="7">
    <source>
        <dbReference type="Pfam" id="PF20652"/>
    </source>
</evidence>
<evidence type="ECO:0000256" key="3">
    <source>
        <dbReference type="ARBA" id="ARBA00022927"/>
    </source>
</evidence>
<accession>A0A2B7YBG4</accession>
<feature type="compositionally biased region" description="Low complexity" evidence="5">
    <location>
        <begin position="928"/>
        <end position="959"/>
    </location>
</feature>
<feature type="compositionally biased region" description="Low complexity" evidence="5">
    <location>
        <begin position="21"/>
        <end position="30"/>
    </location>
</feature>
<dbReference type="InterPro" id="IPR007191">
    <property type="entry name" value="Sec8_exocyst_N"/>
</dbReference>
<feature type="compositionally biased region" description="Polar residues" evidence="5">
    <location>
        <begin position="588"/>
        <end position="604"/>
    </location>
</feature>
<feature type="compositionally biased region" description="Basic and acidic residues" evidence="5">
    <location>
        <begin position="95"/>
        <end position="107"/>
    </location>
</feature>
<keyword evidence="3 4" id="KW-0653">Protein transport</keyword>
<gene>
    <name evidence="8" type="ORF">AJ79_00597</name>
</gene>
<evidence type="ECO:0000313" key="8">
    <source>
        <dbReference type="EMBL" id="PGH18258.1"/>
    </source>
</evidence>
<dbReference type="GO" id="GO:0006904">
    <property type="term" value="P:vesicle docking involved in exocytosis"/>
    <property type="evidence" value="ECO:0007669"/>
    <property type="project" value="InterPro"/>
</dbReference>
<feature type="region of interest" description="Disordered" evidence="5">
    <location>
        <begin position="1"/>
        <end position="112"/>
    </location>
</feature>
<keyword evidence="2 4" id="KW-0268">Exocytosis</keyword>
<feature type="region of interest" description="Disordered" evidence="5">
    <location>
        <begin position="926"/>
        <end position="959"/>
    </location>
</feature>
<dbReference type="EMBL" id="PDNB01000005">
    <property type="protein sequence ID" value="PGH18258.1"/>
    <property type="molecule type" value="Genomic_DNA"/>
</dbReference>
<dbReference type="InterPro" id="IPR048630">
    <property type="entry name" value="Sec8_M"/>
</dbReference>
<comment type="function">
    <text evidence="4">Component of the exocyst complex involved in the docking of exocytic vesicles with fusion sites on the plasma membrane.</text>
</comment>
<dbReference type="GO" id="GO:0006612">
    <property type="term" value="P:protein targeting to membrane"/>
    <property type="evidence" value="ECO:0007669"/>
    <property type="project" value="UniProtKB-UniRule"/>
</dbReference>
<feature type="domain" description="Exocyst complex component Sec8 N-terminal" evidence="6">
    <location>
        <begin position="119"/>
        <end position="258"/>
    </location>
</feature>
<evidence type="ECO:0000259" key="6">
    <source>
        <dbReference type="Pfam" id="PF04048"/>
    </source>
</evidence>
<dbReference type="GO" id="GO:0006893">
    <property type="term" value="P:Golgi to plasma membrane transport"/>
    <property type="evidence" value="ECO:0007669"/>
    <property type="project" value="TreeGrafter"/>
</dbReference>
<dbReference type="OrthoDB" id="272977at2759"/>
<dbReference type="Pfam" id="PF04048">
    <property type="entry name" value="Sec8_N"/>
    <property type="match status" value="1"/>
</dbReference>
<comment type="caution">
    <text evidence="8">The sequence shown here is derived from an EMBL/GenBank/DDBJ whole genome shotgun (WGS) entry which is preliminary data.</text>
</comment>
<keyword evidence="1 4" id="KW-0813">Transport</keyword>
<reference evidence="8 9" key="1">
    <citation type="submission" date="2017-10" db="EMBL/GenBank/DDBJ databases">
        <title>Comparative genomics in systemic dimorphic fungi from Ajellomycetaceae.</title>
        <authorList>
            <person name="Munoz J.F."/>
            <person name="Mcewen J.G."/>
            <person name="Clay O.K."/>
            <person name="Cuomo C.A."/>
        </authorList>
    </citation>
    <scope>NUCLEOTIDE SEQUENCE [LARGE SCALE GENOMIC DNA]</scope>
    <source>
        <strain evidence="8 9">UAMH5409</strain>
    </source>
</reference>
<name>A0A2B7YBG4_9EURO</name>
<organism evidence="8 9">
    <name type="scientific">Helicocarpus griseus UAMH5409</name>
    <dbReference type="NCBI Taxonomy" id="1447875"/>
    <lineage>
        <taxon>Eukaryota</taxon>
        <taxon>Fungi</taxon>
        <taxon>Dikarya</taxon>
        <taxon>Ascomycota</taxon>
        <taxon>Pezizomycotina</taxon>
        <taxon>Eurotiomycetes</taxon>
        <taxon>Eurotiomycetidae</taxon>
        <taxon>Onygenales</taxon>
        <taxon>Ajellomycetaceae</taxon>
        <taxon>Helicocarpus</taxon>
    </lineage>
</organism>
<evidence type="ECO:0000256" key="2">
    <source>
        <dbReference type="ARBA" id="ARBA00022483"/>
    </source>
</evidence>
<dbReference type="GO" id="GO:0090522">
    <property type="term" value="P:vesicle tethering involved in exocytosis"/>
    <property type="evidence" value="ECO:0007669"/>
    <property type="project" value="UniProtKB-UniRule"/>
</dbReference>
<feature type="domain" description="Exocyst complex component Sec8 middle helical bundle" evidence="7">
    <location>
        <begin position="374"/>
        <end position="625"/>
    </location>
</feature>
<comment type="similarity">
    <text evidence="4">Belongs to the SEC8 family.</text>
</comment>
<protein>
    <recommendedName>
        <fullName evidence="4">Exocyst complex component Sec8</fullName>
    </recommendedName>
</protein>
<evidence type="ECO:0000313" key="9">
    <source>
        <dbReference type="Proteomes" id="UP000223968"/>
    </source>
</evidence>
<dbReference type="PANTHER" id="PTHR14146">
    <property type="entry name" value="EXOCYST COMPLEX COMPONENT 4"/>
    <property type="match status" value="1"/>
</dbReference>